<dbReference type="Pfam" id="PF00535">
    <property type="entry name" value="Glycos_transf_2"/>
    <property type="match status" value="1"/>
</dbReference>
<dbReference type="GO" id="GO:0006506">
    <property type="term" value="P:GPI anchor biosynthetic process"/>
    <property type="evidence" value="ECO:0007669"/>
    <property type="project" value="TreeGrafter"/>
</dbReference>
<comment type="similarity">
    <text evidence="1">Belongs to the glycosyltransferase 2 family.</text>
</comment>
<accession>A0A0S1SY51</accession>
<proteinExistence type="inferred from homology"/>
<protein>
    <submittedName>
        <fullName evidence="7">Dolichol monophosphate mannose synthase</fullName>
    </submittedName>
</protein>
<keyword evidence="3" id="KW-0808">Transferase</keyword>
<evidence type="ECO:0000256" key="1">
    <source>
        <dbReference type="ARBA" id="ARBA00006739"/>
    </source>
</evidence>
<evidence type="ECO:0000256" key="2">
    <source>
        <dbReference type="ARBA" id="ARBA00022676"/>
    </source>
</evidence>
<accession>A0A0S1SIY2</accession>
<feature type="transmembrane region" description="Helical" evidence="5">
    <location>
        <begin position="282"/>
        <end position="303"/>
    </location>
</feature>
<accession>A0A0S1SLN0</accession>
<dbReference type="GO" id="GO:0035269">
    <property type="term" value="P:protein O-linked glycosylation via mannose"/>
    <property type="evidence" value="ECO:0007669"/>
    <property type="project" value="TreeGrafter"/>
</dbReference>
<dbReference type="STRING" id="1735162.PeribacterB2_0937"/>
<keyword evidence="5" id="KW-0812">Transmembrane</keyword>
<evidence type="ECO:0000256" key="3">
    <source>
        <dbReference type="ARBA" id="ARBA00022679"/>
    </source>
</evidence>
<name>A0A0S1SST6_9BACT</name>
<dbReference type="GO" id="GO:0016020">
    <property type="term" value="C:membrane"/>
    <property type="evidence" value="ECO:0007669"/>
    <property type="project" value="GOC"/>
</dbReference>
<dbReference type="SUPFAM" id="SSF53448">
    <property type="entry name" value="Nucleotide-diphospho-sugar transferases"/>
    <property type="match status" value="1"/>
</dbReference>
<evidence type="ECO:0000256" key="5">
    <source>
        <dbReference type="SAM" id="Phobius"/>
    </source>
</evidence>
<dbReference type="InterPro" id="IPR039528">
    <property type="entry name" value="DPM1-like"/>
</dbReference>
<evidence type="ECO:0000256" key="4">
    <source>
        <dbReference type="SAM" id="MobiDB-lite"/>
    </source>
</evidence>
<evidence type="ECO:0000313" key="7">
    <source>
        <dbReference type="EMBL" id="ALM13601.1"/>
    </source>
</evidence>
<evidence type="ECO:0000259" key="6">
    <source>
        <dbReference type="Pfam" id="PF00535"/>
    </source>
</evidence>
<dbReference type="CDD" id="cd06442">
    <property type="entry name" value="DPM1_like"/>
    <property type="match status" value="1"/>
</dbReference>
<gene>
    <name evidence="7" type="ORF">PeribacterD1_0935</name>
</gene>
<keyword evidence="5" id="KW-1133">Transmembrane helix</keyword>
<reference evidence="8" key="1">
    <citation type="submission" date="2015-10" db="EMBL/GenBank/DDBJ databases">
        <title>Analysis of five complete genome sequences for members of the class Peribacteria in the recently recognized Peregrinibacteria bacterial phylum.</title>
        <authorList>
            <person name="Anantharaman K."/>
            <person name="Brown C.T."/>
            <person name="Burstein D."/>
            <person name="Castelle C.J."/>
            <person name="Probst A.J."/>
            <person name="Thomas B.C."/>
            <person name="Williams K.H."/>
            <person name="Banfield J.F."/>
        </authorList>
    </citation>
    <scope>NUCLEOTIDE SEQUENCE [LARGE SCALE GENOMIC DNA]</scope>
</reference>
<dbReference type="EMBL" id="CP013065">
    <property type="protein sequence ID" value="ALM13601.1"/>
    <property type="molecule type" value="Genomic_DNA"/>
</dbReference>
<dbReference type="Gene3D" id="3.90.550.10">
    <property type="entry name" value="Spore Coat Polysaccharide Biosynthesis Protein SpsA, Chain A"/>
    <property type="match status" value="1"/>
</dbReference>
<reference evidence="7 8" key="2">
    <citation type="journal article" date="2016" name="PeerJ">
        <title>Analysis of five complete genome sequences for members of the class Peribacteria in the recently recognized Peregrinibacteria bacterial phylum.</title>
        <authorList>
            <person name="Anantharaman K."/>
            <person name="Brown C.T."/>
            <person name="Burstein D."/>
            <person name="Castelle C.J."/>
            <person name="Probst A.J."/>
            <person name="Thomas B.C."/>
            <person name="Williams K.H."/>
            <person name="Banfield J.F."/>
        </authorList>
    </citation>
    <scope>NUCLEOTIDE SEQUENCE [LARGE SCALE GENOMIC DNA]</scope>
    <source>
        <strain evidence="7">RIFOXYD1_FULL_PER-ii_59_16</strain>
    </source>
</reference>
<dbReference type="InterPro" id="IPR001173">
    <property type="entry name" value="Glyco_trans_2-like"/>
</dbReference>
<dbReference type="PANTHER" id="PTHR43398">
    <property type="entry name" value="DOLICHOL-PHOSPHATE MANNOSYLTRANSFERASE SUBUNIT 1"/>
    <property type="match status" value="1"/>
</dbReference>
<dbReference type="GO" id="GO:0006488">
    <property type="term" value="P:dolichol-linked oligosaccharide biosynthetic process"/>
    <property type="evidence" value="ECO:0007669"/>
    <property type="project" value="TreeGrafter"/>
</dbReference>
<dbReference type="GO" id="GO:0004582">
    <property type="term" value="F:dolichyl-phosphate beta-D-mannosyltransferase activity"/>
    <property type="evidence" value="ECO:0007669"/>
    <property type="project" value="InterPro"/>
</dbReference>
<accession>A0A0S1SRG1</accession>
<organism evidence="7 8">
    <name type="scientific">Candidatus Peribacter riflensis</name>
    <dbReference type="NCBI Taxonomy" id="1735162"/>
    <lineage>
        <taxon>Bacteria</taxon>
        <taxon>Candidatus Peregrinibacteriota</taxon>
        <taxon>Candidatus Peribacteria</taxon>
        <taxon>Candidatus Peribacterales</taxon>
        <taxon>Candidatus Peribacteraceae</taxon>
        <taxon>Candidatus Peribacter</taxon>
    </lineage>
</organism>
<dbReference type="KEGG" id="prf:PeribacterA2_0935"/>
<accession>A0A0S1SST6</accession>
<dbReference type="PANTHER" id="PTHR43398:SF1">
    <property type="entry name" value="DOLICHOL-PHOSPHATE MANNOSYLTRANSFERASE SUBUNIT 1"/>
    <property type="match status" value="1"/>
</dbReference>
<dbReference type="InterPro" id="IPR029044">
    <property type="entry name" value="Nucleotide-diphossugar_trans"/>
</dbReference>
<dbReference type="Proteomes" id="UP000069135">
    <property type="component" value="Chromosome"/>
</dbReference>
<feature type="region of interest" description="Disordered" evidence="4">
    <location>
        <begin position="1"/>
        <end position="26"/>
    </location>
</feature>
<keyword evidence="5" id="KW-0472">Membrane</keyword>
<sequence length="381" mass="42695">MREIGKSGISVTGMENKPSSLVPAPEFPNRSFSNSLEEIADINHSYSLHCLLMLSLIIPTYNEAESLPVLLPRIATALTGMPHEIIIVDDDSPDGTWRKAEELQTSFPSLRVIRRRGERGLSSAVVEGFKAARGEILAVMDADGQHDASLLKKLVETVQVRRGVAVASRYIAGGSTGQWNRRRTLLSRVGTKVTTLLCRLSVRDPMSGFFAIDRSLFERIAPQFHPRGFKILFDLLMRLPRGTPVTEIPYTFAPRAVGTSKLSLSVQWDFGCSLLSLFLHRWARVAWVLFLILIIGIGIFLSVRAWHLRLLVLDPQVRDRTRAAMQSLSDTEGWLISDLSLRRVESTRIELIHHPHGRSNVSARCIRVGFEYFAWSPCDAL</sequence>
<dbReference type="AlphaFoldDB" id="A0A0S1SST6"/>
<keyword evidence="2" id="KW-0328">Glycosyltransferase</keyword>
<evidence type="ECO:0000313" key="8">
    <source>
        <dbReference type="Proteomes" id="UP000069135"/>
    </source>
</evidence>
<feature type="domain" description="Glycosyltransferase 2-like" evidence="6">
    <location>
        <begin position="55"/>
        <end position="220"/>
    </location>
</feature>